<evidence type="ECO:0000256" key="1">
    <source>
        <dbReference type="SAM" id="MobiDB-lite"/>
    </source>
</evidence>
<accession>A0A0A9C0Q2</accession>
<feature type="region of interest" description="Disordered" evidence="1">
    <location>
        <begin position="1"/>
        <end position="24"/>
    </location>
</feature>
<evidence type="ECO:0000313" key="2">
    <source>
        <dbReference type="EMBL" id="JAD69899.1"/>
    </source>
</evidence>
<proteinExistence type="predicted"/>
<reference evidence="2" key="1">
    <citation type="submission" date="2014-09" db="EMBL/GenBank/DDBJ databases">
        <authorList>
            <person name="Magalhaes I.L.F."/>
            <person name="Oliveira U."/>
            <person name="Santos F.R."/>
            <person name="Vidigal T.H.D.A."/>
            <person name="Brescovit A.D."/>
            <person name="Santos A.J."/>
        </authorList>
    </citation>
    <scope>NUCLEOTIDE SEQUENCE</scope>
    <source>
        <tissue evidence="2">Shoot tissue taken approximately 20 cm above the soil surface</tissue>
    </source>
</reference>
<sequence>MPVECRSARSRGRSSSCRRGLSGI</sequence>
<reference evidence="2" key="2">
    <citation type="journal article" date="2015" name="Data Brief">
        <title>Shoot transcriptome of the giant reed, Arundo donax.</title>
        <authorList>
            <person name="Barrero R.A."/>
            <person name="Guerrero F.D."/>
            <person name="Moolhuijzen P."/>
            <person name="Goolsby J.A."/>
            <person name="Tidwell J."/>
            <person name="Bellgard S.E."/>
            <person name="Bellgard M.I."/>
        </authorList>
    </citation>
    <scope>NUCLEOTIDE SEQUENCE</scope>
    <source>
        <tissue evidence="2">Shoot tissue taken approximately 20 cm above the soil surface</tissue>
    </source>
</reference>
<dbReference type="AlphaFoldDB" id="A0A0A9C0Q2"/>
<name>A0A0A9C0Q2_ARUDO</name>
<organism evidence="2">
    <name type="scientific">Arundo donax</name>
    <name type="common">Giant reed</name>
    <name type="synonym">Donax arundinaceus</name>
    <dbReference type="NCBI Taxonomy" id="35708"/>
    <lineage>
        <taxon>Eukaryota</taxon>
        <taxon>Viridiplantae</taxon>
        <taxon>Streptophyta</taxon>
        <taxon>Embryophyta</taxon>
        <taxon>Tracheophyta</taxon>
        <taxon>Spermatophyta</taxon>
        <taxon>Magnoliopsida</taxon>
        <taxon>Liliopsida</taxon>
        <taxon>Poales</taxon>
        <taxon>Poaceae</taxon>
        <taxon>PACMAD clade</taxon>
        <taxon>Arundinoideae</taxon>
        <taxon>Arundineae</taxon>
        <taxon>Arundo</taxon>
    </lineage>
</organism>
<dbReference type="EMBL" id="GBRH01227996">
    <property type="protein sequence ID" value="JAD69899.1"/>
    <property type="molecule type" value="Transcribed_RNA"/>
</dbReference>
<feature type="compositionally biased region" description="Low complexity" evidence="1">
    <location>
        <begin position="13"/>
        <end position="24"/>
    </location>
</feature>
<protein>
    <submittedName>
        <fullName evidence="2">Uncharacterized protein</fullName>
    </submittedName>
</protein>